<dbReference type="AlphaFoldDB" id="B8A2P0"/>
<accession>B8A2P0</accession>
<dbReference type="RefSeq" id="XP_020405273.1">
    <property type="nucleotide sequence ID" value="XM_020549684.2"/>
</dbReference>
<evidence type="ECO:0000313" key="1">
    <source>
        <dbReference type="EMBL" id="ACL54439.1"/>
    </source>
</evidence>
<sequence>MQRYIGKRDCTKRTFDRETQFKTSAGLSYSCSHDLCFTGPRLHAIPVIVRHSWQNGTIPARCLPRVTAAVWKPPGSVRRAREVQATGAYKAGSKQHLALGHCLRRPVGCGQPDPGARKPSAVVRSANCRRENGRLIEETTAVHMRAADERAGLLSFAPWQLAIESALSLYMCVYMLE</sequence>
<dbReference type="EMBL" id="BT055832">
    <property type="protein sequence ID" value="ACL54439.1"/>
    <property type="molecule type" value="mRNA"/>
</dbReference>
<organism evidence="1">
    <name type="scientific">Zea mays</name>
    <name type="common">Maize</name>
    <dbReference type="NCBI Taxonomy" id="4577"/>
    <lineage>
        <taxon>Eukaryota</taxon>
        <taxon>Viridiplantae</taxon>
        <taxon>Streptophyta</taxon>
        <taxon>Embryophyta</taxon>
        <taxon>Tracheophyta</taxon>
        <taxon>Spermatophyta</taxon>
        <taxon>Magnoliopsida</taxon>
        <taxon>Liliopsida</taxon>
        <taxon>Poales</taxon>
        <taxon>Poaceae</taxon>
        <taxon>PACMAD clade</taxon>
        <taxon>Panicoideae</taxon>
        <taxon>Andropogonodae</taxon>
        <taxon>Andropogoneae</taxon>
        <taxon>Tripsacinae</taxon>
        <taxon>Zea</taxon>
    </lineage>
</organism>
<dbReference type="GeneID" id="100280234"/>
<reference evidence="1" key="1">
    <citation type="journal article" date="2009" name="PLoS Genet.">
        <title>Sequencing, mapping, and analysis of 27,455 maize full-length cDNAs.</title>
        <authorList>
            <person name="Soderlund C."/>
            <person name="Descour A."/>
            <person name="Kudrna D."/>
            <person name="Bomhoff M."/>
            <person name="Boyd L."/>
            <person name="Currie J."/>
            <person name="Angelova A."/>
            <person name="Collura K."/>
            <person name="Wissotski M."/>
            <person name="Ashley E."/>
            <person name="Morrow D."/>
            <person name="Fernandes J."/>
            <person name="Walbot V."/>
            <person name="Yu Y."/>
        </authorList>
    </citation>
    <scope>NUCLEOTIDE SEQUENCE</scope>
    <source>
        <strain evidence="1">B73</strain>
    </source>
</reference>
<protein>
    <submittedName>
        <fullName evidence="1">Uncharacterized protein</fullName>
    </submittedName>
</protein>
<proteinExistence type="evidence at transcript level"/>
<name>B8A2P0_MAIZE</name>